<feature type="domain" description="DUF6888" evidence="1">
    <location>
        <begin position="3"/>
        <end position="56"/>
    </location>
</feature>
<proteinExistence type="predicted"/>
<dbReference type="InterPro" id="IPR054181">
    <property type="entry name" value="DUF6888"/>
</dbReference>
<organism evidence="2 3">
    <name type="scientific">Microcystis aeruginosa Ma_QC_Ca_00000000_S207</name>
    <dbReference type="NCBI Taxonomy" id="2486251"/>
    <lineage>
        <taxon>Bacteria</taxon>
        <taxon>Bacillati</taxon>
        <taxon>Cyanobacteriota</taxon>
        <taxon>Cyanophyceae</taxon>
        <taxon>Oscillatoriophycideae</taxon>
        <taxon>Chroococcales</taxon>
        <taxon>Microcystaceae</taxon>
        <taxon>Microcystis</taxon>
    </lineage>
</organism>
<gene>
    <name evidence="2" type="ORF">EWV91_00360</name>
</gene>
<dbReference type="Pfam" id="PF21828">
    <property type="entry name" value="DUF6888"/>
    <property type="match status" value="1"/>
</dbReference>
<evidence type="ECO:0000259" key="1">
    <source>
        <dbReference type="Pfam" id="PF21828"/>
    </source>
</evidence>
<dbReference type="EMBL" id="SFBF01000008">
    <property type="protein sequence ID" value="TRU54226.1"/>
    <property type="molecule type" value="Genomic_DNA"/>
</dbReference>
<protein>
    <recommendedName>
        <fullName evidence="1">DUF6888 domain-containing protein</fullName>
    </recommendedName>
</protein>
<evidence type="ECO:0000313" key="3">
    <source>
        <dbReference type="Proteomes" id="UP000320293"/>
    </source>
</evidence>
<sequence>MIPTPEQMLTCLRMCQTLSNFYTDIHLFRYDEKRKEIYILAGETLSFIILTNGNVEFEDESST</sequence>
<dbReference type="AlphaFoldDB" id="A0A552G5P8"/>
<evidence type="ECO:0000313" key="2">
    <source>
        <dbReference type="EMBL" id="TRU54226.1"/>
    </source>
</evidence>
<reference evidence="2 3" key="1">
    <citation type="submission" date="2019-01" db="EMBL/GenBank/DDBJ databases">
        <title>Coherence of Microcystis species and biogeography revealed through population genomics.</title>
        <authorList>
            <person name="Perez-Carrascal O.M."/>
            <person name="Terrat Y."/>
            <person name="Giani A."/>
            <person name="Fortin N."/>
            <person name="Tromas N."/>
            <person name="Shapiro B.J."/>
        </authorList>
    </citation>
    <scope>NUCLEOTIDE SEQUENCE [LARGE SCALE GENOMIC DNA]</scope>
    <source>
        <strain evidence="2">Ma_QC_Ca_00000000_S207</strain>
    </source>
</reference>
<comment type="caution">
    <text evidence="2">The sequence shown here is derived from an EMBL/GenBank/DDBJ whole genome shotgun (WGS) entry which is preliminary data.</text>
</comment>
<dbReference type="Proteomes" id="UP000320293">
    <property type="component" value="Unassembled WGS sequence"/>
</dbReference>
<name>A0A552G5P8_MICAE</name>
<accession>A0A552G5P8</accession>